<organism evidence="1">
    <name type="scientific">uncultured Caudovirales phage</name>
    <dbReference type="NCBI Taxonomy" id="2100421"/>
    <lineage>
        <taxon>Viruses</taxon>
        <taxon>Duplodnaviria</taxon>
        <taxon>Heunggongvirae</taxon>
        <taxon>Uroviricota</taxon>
        <taxon>Caudoviricetes</taxon>
        <taxon>Peduoviridae</taxon>
        <taxon>Maltschvirus</taxon>
        <taxon>Maltschvirus maltsch</taxon>
    </lineage>
</organism>
<accession>A0A6J5NYQ0</accession>
<sequence>MVNKIVRNELAEVLHRYLAATRAGMDQAVETLLLEWWKVNQTGGMVYVTTWRYEGEMWVCLCASPSQEDQVASSPGNGALWISCTAWDLPGLN</sequence>
<protein>
    <submittedName>
        <fullName evidence="1">Uncharacterized protein</fullName>
    </submittedName>
</protein>
<proteinExistence type="predicted"/>
<reference evidence="1" key="1">
    <citation type="submission" date="2020-04" db="EMBL/GenBank/DDBJ databases">
        <authorList>
            <person name="Chiriac C."/>
            <person name="Salcher M."/>
            <person name="Ghai R."/>
            <person name="Kavagutti S V."/>
        </authorList>
    </citation>
    <scope>NUCLEOTIDE SEQUENCE</scope>
</reference>
<gene>
    <name evidence="1" type="ORF">UFOVP777_26</name>
</gene>
<dbReference type="EMBL" id="LR796723">
    <property type="protein sequence ID" value="CAB4162178.1"/>
    <property type="molecule type" value="Genomic_DNA"/>
</dbReference>
<evidence type="ECO:0000313" key="1">
    <source>
        <dbReference type="EMBL" id="CAB4162178.1"/>
    </source>
</evidence>
<name>A0A6J5NYQ0_9CAUD</name>